<reference evidence="2 3" key="1">
    <citation type="submission" date="2017-01" db="EMBL/GenBank/DDBJ databases">
        <authorList>
            <person name="Mah S.A."/>
            <person name="Swanson W.J."/>
            <person name="Moy G.W."/>
            <person name="Vacquier V.D."/>
        </authorList>
    </citation>
    <scope>NUCLEOTIDE SEQUENCE [LARGE SCALE GENOMIC DNA]</scope>
    <source>
        <strain evidence="2 3">DSM 7027</strain>
    </source>
</reference>
<keyword evidence="1" id="KW-1133">Transmembrane helix</keyword>
<keyword evidence="3" id="KW-1185">Reference proteome</keyword>
<organism evidence="2 3">
    <name type="scientific">Marinobacterium stanieri</name>
    <dbReference type="NCBI Taxonomy" id="49186"/>
    <lineage>
        <taxon>Bacteria</taxon>
        <taxon>Pseudomonadati</taxon>
        <taxon>Pseudomonadota</taxon>
        <taxon>Gammaproteobacteria</taxon>
        <taxon>Oceanospirillales</taxon>
        <taxon>Oceanospirillaceae</taxon>
        <taxon>Marinobacterium</taxon>
    </lineage>
</organism>
<evidence type="ECO:0000313" key="3">
    <source>
        <dbReference type="Proteomes" id="UP000186895"/>
    </source>
</evidence>
<dbReference type="Pfam" id="PF04304">
    <property type="entry name" value="DUF454"/>
    <property type="match status" value="1"/>
</dbReference>
<dbReference type="eggNOG" id="COG2832">
    <property type="taxonomic scope" value="Bacteria"/>
</dbReference>
<sequence>MEQDRYSHTDNTRWTRWGWHLLTWVCIALALIGVVLPGMPTTVFVLIAAWSASRCSPRLRRWIEQHRLFGPRLRNWEAGGYIDRHTKWVASGGMLVALALILVFIRHPLVLMPVLALLATGAWVVWSRPEPASRQLSWLKHSDPSKR</sequence>
<dbReference type="GO" id="GO:0005886">
    <property type="term" value="C:plasma membrane"/>
    <property type="evidence" value="ECO:0007669"/>
    <property type="project" value="TreeGrafter"/>
</dbReference>
<dbReference type="Proteomes" id="UP000186895">
    <property type="component" value="Unassembled WGS sequence"/>
</dbReference>
<dbReference type="PANTHER" id="PTHR35813">
    <property type="entry name" value="INNER MEMBRANE PROTEIN YBAN"/>
    <property type="match status" value="1"/>
</dbReference>
<keyword evidence="1" id="KW-0812">Transmembrane</keyword>
<evidence type="ECO:0000313" key="2">
    <source>
        <dbReference type="EMBL" id="SIQ92623.1"/>
    </source>
</evidence>
<dbReference type="EMBL" id="FTMN01000011">
    <property type="protein sequence ID" value="SIQ92623.1"/>
    <property type="molecule type" value="Genomic_DNA"/>
</dbReference>
<accession>A0A1N6WR82</accession>
<dbReference type="RefSeq" id="WP_076465636.1">
    <property type="nucleotide sequence ID" value="NZ_FTMN01000011.1"/>
</dbReference>
<proteinExistence type="predicted"/>
<dbReference type="InterPro" id="IPR007401">
    <property type="entry name" value="DUF454"/>
</dbReference>
<feature type="transmembrane region" description="Helical" evidence="1">
    <location>
        <begin position="21"/>
        <end position="52"/>
    </location>
</feature>
<keyword evidence="1" id="KW-0472">Membrane</keyword>
<evidence type="ECO:0008006" key="4">
    <source>
        <dbReference type="Google" id="ProtNLM"/>
    </source>
</evidence>
<gene>
    <name evidence="2" type="ORF">SAMN05421647_111119</name>
</gene>
<name>A0A1N6WR82_9GAMM</name>
<feature type="transmembrane region" description="Helical" evidence="1">
    <location>
        <begin position="88"/>
        <end position="105"/>
    </location>
</feature>
<dbReference type="STRING" id="49186.SAMN05421647_111119"/>
<dbReference type="PANTHER" id="PTHR35813:SF1">
    <property type="entry name" value="INNER MEMBRANE PROTEIN YBAN"/>
    <property type="match status" value="1"/>
</dbReference>
<feature type="transmembrane region" description="Helical" evidence="1">
    <location>
        <begin position="111"/>
        <end position="127"/>
    </location>
</feature>
<dbReference type="AlphaFoldDB" id="A0A1N6WR82"/>
<evidence type="ECO:0000256" key="1">
    <source>
        <dbReference type="SAM" id="Phobius"/>
    </source>
</evidence>
<protein>
    <recommendedName>
        <fullName evidence="4">Inner membrane protein</fullName>
    </recommendedName>
</protein>